<keyword evidence="3 5" id="KW-0949">S-adenosyl-L-methionine</keyword>
<dbReference type="GO" id="GO:0008168">
    <property type="term" value="F:methyltransferase activity"/>
    <property type="evidence" value="ECO:0007669"/>
    <property type="project" value="UniProtKB-KW"/>
</dbReference>
<accession>A0ABW1P7M7</accession>
<dbReference type="EMBL" id="JBHSQO010000019">
    <property type="protein sequence ID" value="MFC6091615.1"/>
    <property type="molecule type" value="Genomic_DNA"/>
</dbReference>
<dbReference type="RefSeq" id="WP_380637873.1">
    <property type="nucleotide sequence ID" value="NZ_JBHSQO010000019.1"/>
</dbReference>
<dbReference type="SUPFAM" id="SSF53335">
    <property type="entry name" value="S-adenosyl-L-methionine-dependent methyltransferases"/>
    <property type="match status" value="1"/>
</dbReference>
<evidence type="ECO:0000256" key="3">
    <source>
        <dbReference type="ARBA" id="ARBA00022691"/>
    </source>
</evidence>
<feature type="active site" evidence="5">
    <location>
        <position position="71"/>
    </location>
</feature>
<protein>
    <submittedName>
        <fullName evidence="7">DNA cytosine methyltransferase</fullName>
    </submittedName>
</protein>
<feature type="compositionally biased region" description="Low complexity" evidence="6">
    <location>
        <begin position="193"/>
        <end position="204"/>
    </location>
</feature>
<sequence length="410" mass="42785">MGSLCTGYGGLDLGVLTAFGGGRIAWAADPDPHIEQILAARMPGVANLGDLRHIDWAAVEPVDVLTAGFPCQDISAAGKRMGIEKGIRSGLWADIVAGLRLLRPALLVLENVAALRWRGGGLHRVLGDLAEAGYDAAWRSVRAADVGAAHRRERIFLLAWPHLPRTGWADAYATDTGRARRLVELARRRRAGRTAAAGEGPAAAHTQGVGHRDSGSQGGDGIPAATVTAGAPTGGTRGAAADTAGHGRHEGLPRATGLQGRPDAALGGHPTAHPDRGPTGRSLPAAAPEPGDTTTDRSIAAPSPQPVNWGAYEAAIRRWETLLGRPAPYPTQPGNHGRPVLAPAFVEHLMGLPPGWVTDLPLPRTAQLRALGNGVLPQQAAHAVTLLIDDLAELLDVDTWRGTEQERTAA</sequence>
<keyword evidence="4" id="KW-0680">Restriction system</keyword>
<evidence type="ECO:0000256" key="1">
    <source>
        <dbReference type="ARBA" id="ARBA00022603"/>
    </source>
</evidence>
<dbReference type="InterPro" id="IPR018117">
    <property type="entry name" value="C5_DNA_meth_AS"/>
</dbReference>
<evidence type="ECO:0000313" key="8">
    <source>
        <dbReference type="Proteomes" id="UP001596220"/>
    </source>
</evidence>
<name>A0ABW1P7M7_9PSEU</name>
<evidence type="ECO:0000313" key="7">
    <source>
        <dbReference type="EMBL" id="MFC6091615.1"/>
    </source>
</evidence>
<dbReference type="Gene3D" id="3.40.50.150">
    <property type="entry name" value="Vaccinia Virus protein VP39"/>
    <property type="match status" value="1"/>
</dbReference>
<comment type="caution">
    <text evidence="7">The sequence shown here is derived from an EMBL/GenBank/DDBJ whole genome shotgun (WGS) entry which is preliminary data.</text>
</comment>
<dbReference type="Proteomes" id="UP001596220">
    <property type="component" value="Unassembled WGS sequence"/>
</dbReference>
<reference evidence="8" key="1">
    <citation type="journal article" date="2019" name="Int. J. Syst. Evol. Microbiol.">
        <title>The Global Catalogue of Microorganisms (GCM) 10K type strain sequencing project: providing services to taxonomists for standard genome sequencing and annotation.</title>
        <authorList>
            <consortium name="The Broad Institute Genomics Platform"/>
            <consortium name="The Broad Institute Genome Sequencing Center for Infectious Disease"/>
            <person name="Wu L."/>
            <person name="Ma J."/>
        </authorList>
    </citation>
    <scope>NUCLEOTIDE SEQUENCE [LARGE SCALE GENOMIC DNA]</scope>
    <source>
        <strain evidence="8">CGMCC 4.7246</strain>
    </source>
</reference>
<dbReference type="Pfam" id="PF00145">
    <property type="entry name" value="DNA_methylase"/>
    <property type="match status" value="1"/>
</dbReference>
<evidence type="ECO:0000256" key="2">
    <source>
        <dbReference type="ARBA" id="ARBA00022679"/>
    </source>
</evidence>
<comment type="similarity">
    <text evidence="5">Belongs to the class I-like SAM-binding methyltransferase superfamily. C5-methyltransferase family.</text>
</comment>
<evidence type="ECO:0000256" key="4">
    <source>
        <dbReference type="ARBA" id="ARBA00022747"/>
    </source>
</evidence>
<dbReference type="PROSITE" id="PS00094">
    <property type="entry name" value="C5_MTASE_1"/>
    <property type="match status" value="1"/>
</dbReference>
<evidence type="ECO:0000256" key="5">
    <source>
        <dbReference type="PROSITE-ProRule" id="PRU01016"/>
    </source>
</evidence>
<dbReference type="InterPro" id="IPR029063">
    <property type="entry name" value="SAM-dependent_MTases_sf"/>
</dbReference>
<feature type="region of interest" description="Disordered" evidence="6">
    <location>
        <begin position="192"/>
        <end position="306"/>
    </location>
</feature>
<gene>
    <name evidence="7" type="ORF">ACFP3R_20275</name>
</gene>
<keyword evidence="8" id="KW-1185">Reference proteome</keyword>
<organism evidence="7 8">
    <name type="scientific">Saccharothrix lopnurensis</name>
    <dbReference type="NCBI Taxonomy" id="1670621"/>
    <lineage>
        <taxon>Bacteria</taxon>
        <taxon>Bacillati</taxon>
        <taxon>Actinomycetota</taxon>
        <taxon>Actinomycetes</taxon>
        <taxon>Pseudonocardiales</taxon>
        <taxon>Pseudonocardiaceae</taxon>
        <taxon>Saccharothrix</taxon>
    </lineage>
</organism>
<dbReference type="PROSITE" id="PS51679">
    <property type="entry name" value="SAM_MT_C5"/>
    <property type="match status" value="1"/>
</dbReference>
<dbReference type="InterPro" id="IPR001525">
    <property type="entry name" value="C5_MeTfrase"/>
</dbReference>
<proteinExistence type="inferred from homology"/>
<keyword evidence="2 5" id="KW-0808">Transferase</keyword>
<dbReference type="GO" id="GO:0032259">
    <property type="term" value="P:methylation"/>
    <property type="evidence" value="ECO:0007669"/>
    <property type="project" value="UniProtKB-KW"/>
</dbReference>
<evidence type="ECO:0000256" key="6">
    <source>
        <dbReference type="SAM" id="MobiDB-lite"/>
    </source>
</evidence>
<keyword evidence="1 5" id="KW-0489">Methyltransferase</keyword>